<organism evidence="2 3">
    <name type="scientific">Deinococcus proteolyticus (strain ATCC 35074 / DSM 20540 / JCM 6276 / NBRC 101906 / NCIMB 13154 / VKM Ac-1939 / CCM 2703 / MRP)</name>
    <dbReference type="NCBI Taxonomy" id="693977"/>
    <lineage>
        <taxon>Bacteria</taxon>
        <taxon>Thermotogati</taxon>
        <taxon>Deinococcota</taxon>
        <taxon>Deinococci</taxon>
        <taxon>Deinococcales</taxon>
        <taxon>Deinococcaceae</taxon>
        <taxon>Deinococcus</taxon>
    </lineage>
</organism>
<reference evidence="2 3" key="2">
    <citation type="journal article" date="2012" name="Stand. Genomic Sci.">
        <title>Complete genome sequence of the orange-red pigmented, radioresistant Deinococcus proteolyticus type strain (MRP(T)).</title>
        <authorList>
            <person name="Copeland A."/>
            <person name="Zeytun A."/>
            <person name="Yassawong M."/>
            <person name="Nolan M."/>
            <person name="Lucas S."/>
            <person name="Hammon N."/>
            <person name="Deshpande S."/>
            <person name="Cheng J.F."/>
            <person name="Han C."/>
            <person name="Tapia R."/>
            <person name="Goodwin L.A."/>
            <person name="Pitluck S."/>
            <person name="Mavromatis K."/>
            <person name="Liolios K."/>
            <person name="Pagani I."/>
            <person name="Ivanova N."/>
            <person name="Mikhailova N."/>
            <person name="Pati A."/>
            <person name="Chen A."/>
            <person name="Palaniappan K."/>
            <person name="Land M."/>
            <person name="Hauser L."/>
            <person name="Jeffries C.D."/>
            <person name="Brambilla E.M."/>
            <person name="Rohde M."/>
            <person name="Sikorski J."/>
            <person name="Pukall R."/>
            <person name="Goker M."/>
            <person name="Detter J.C."/>
            <person name="Woyke T."/>
            <person name="Bristow J."/>
            <person name="Eisen J.A."/>
            <person name="Markowitz V."/>
            <person name="Hugenholtz P."/>
            <person name="Kyrpides N.C."/>
            <person name="Klenk H.P."/>
            <person name="Lapidus A."/>
        </authorList>
    </citation>
    <scope>NUCLEOTIDE SEQUENCE [LARGE SCALE GENOMIC DNA]</scope>
    <source>
        <strain evidence="3">ATCC 35074 / DSM 20540 / JCM 6276 / NBRC 101906 / NCIMB 13154 / VKM Ac-1939 / CCM 2703 / MRP</strain>
    </source>
</reference>
<name>F0RMV2_DEIPM</name>
<dbReference type="OrthoDB" id="69966at2"/>
<proteinExistence type="predicted"/>
<dbReference type="Proteomes" id="UP000007718">
    <property type="component" value="Chromosome"/>
</dbReference>
<dbReference type="HOGENOM" id="CLU_1872031_0_0_0"/>
<dbReference type="EMBL" id="CP002536">
    <property type="protein sequence ID" value="ADY26094.1"/>
    <property type="molecule type" value="Genomic_DNA"/>
</dbReference>
<evidence type="ECO:0000256" key="1">
    <source>
        <dbReference type="SAM" id="SignalP"/>
    </source>
</evidence>
<evidence type="ECO:0000313" key="3">
    <source>
        <dbReference type="Proteomes" id="UP000007718"/>
    </source>
</evidence>
<dbReference type="AlphaFoldDB" id="F0RMV2"/>
<dbReference type="KEGG" id="dpt:Deipr_0938"/>
<accession>F0RMV2</accession>
<evidence type="ECO:0000313" key="2">
    <source>
        <dbReference type="EMBL" id="ADY26094.1"/>
    </source>
</evidence>
<feature type="chain" id="PRO_5003255425" evidence="1">
    <location>
        <begin position="18"/>
        <end position="136"/>
    </location>
</feature>
<keyword evidence="1" id="KW-0732">Signal</keyword>
<sequence length="136" mass="14560">MKLWPLLLALVYPAAAAHEAVSYGTVSAEFHTDAAEGLRTGDDTLVGYRLTVAGRTILPAECKCQLLLYPGASSARVMPQVPELAPGFDDPQTTEGWVKVDAPGTYTLVLAGKPAQPGAFDPFRIEYVLNTLKETP</sequence>
<protein>
    <submittedName>
        <fullName evidence="2">Uncharacterized protein</fullName>
    </submittedName>
</protein>
<feature type="signal peptide" evidence="1">
    <location>
        <begin position="1"/>
        <end position="17"/>
    </location>
</feature>
<gene>
    <name evidence="2" type="ordered locus">Deipr_0938</name>
</gene>
<dbReference type="STRING" id="693977.Deipr_0938"/>
<reference evidence="3" key="1">
    <citation type="submission" date="2011-02" db="EMBL/GenBank/DDBJ databases">
        <title>The complete sequence of chromosome of Deinococcus proteolyticus DSM 20540.</title>
        <authorList>
            <consortium name="US DOE Joint Genome Institute (JGI-PGF)"/>
            <person name="Lucas S."/>
            <person name="Copeland A."/>
            <person name="Lapidus A."/>
            <person name="Bruce D."/>
            <person name="Goodwin L."/>
            <person name="Pitluck S."/>
            <person name="Kyrpides N."/>
            <person name="Mavromatis K."/>
            <person name="Pagani I."/>
            <person name="Ivanova N."/>
            <person name="Ovchinnikova G."/>
            <person name="Zeytun A."/>
            <person name="Detter J.C."/>
            <person name="Han C."/>
            <person name="Land M."/>
            <person name="Hauser L."/>
            <person name="Markowitz V."/>
            <person name="Cheng J.-F."/>
            <person name="Hugenholtz P."/>
            <person name="Woyke T."/>
            <person name="Wu D."/>
            <person name="Pukall R."/>
            <person name="Steenblock K."/>
            <person name="Brambilla E."/>
            <person name="Klenk H.-P."/>
            <person name="Eisen J.A."/>
        </authorList>
    </citation>
    <scope>NUCLEOTIDE SEQUENCE [LARGE SCALE GENOMIC DNA]</scope>
    <source>
        <strain evidence="3">ATCC 35074 / DSM 20540 / JCM 6276 / NBRC 101906 / NCIMB 13154 / VKM Ac-1939 / CCM 2703 / MRP</strain>
    </source>
</reference>
<keyword evidence="3" id="KW-1185">Reference proteome</keyword>
<dbReference type="RefSeq" id="WP_013614703.1">
    <property type="nucleotide sequence ID" value="NC_015161.1"/>
</dbReference>